<proteinExistence type="inferred from homology"/>
<dbReference type="FunFam" id="1.10.3860.10:FF:000002">
    <property type="entry name" value="Amino acid transporter"/>
    <property type="match status" value="1"/>
</dbReference>
<dbReference type="AlphaFoldDB" id="A0AAZ3R7Q7"/>
<dbReference type="InterPro" id="IPR018107">
    <property type="entry name" value="Na-dicarboxylate_symporter_CS"/>
</dbReference>
<evidence type="ECO:0000256" key="5">
    <source>
        <dbReference type="ARBA" id="ARBA00022989"/>
    </source>
</evidence>
<comment type="subcellular location">
    <subcellularLocation>
        <location evidence="1 11">Membrane</location>
        <topology evidence="1 11">Multi-pass membrane protein</topology>
    </subcellularLocation>
</comment>
<keyword evidence="2 11" id="KW-0813">Transport</keyword>
<accession>A0AAZ3R7Q7</accession>
<comment type="catalytic activity">
    <reaction evidence="9">
        <text>K(+)(in) + L-aspartate(out) + 3 Na(+)(out) + H(+)(out) = K(+)(out) + L-aspartate(in) + 3 Na(+)(in) + H(+)(in)</text>
        <dbReference type="Rhea" id="RHEA:70851"/>
        <dbReference type="ChEBI" id="CHEBI:15378"/>
        <dbReference type="ChEBI" id="CHEBI:29101"/>
        <dbReference type="ChEBI" id="CHEBI:29103"/>
        <dbReference type="ChEBI" id="CHEBI:29991"/>
    </reaction>
</comment>
<feature type="transmembrane region" description="Helical" evidence="11">
    <location>
        <begin position="226"/>
        <end position="246"/>
    </location>
</feature>
<dbReference type="InterPro" id="IPR036458">
    <property type="entry name" value="Na:dicarbo_symporter_sf"/>
</dbReference>
<feature type="transmembrane region" description="Helical" evidence="11">
    <location>
        <begin position="299"/>
        <end position="325"/>
    </location>
</feature>
<dbReference type="Gene3D" id="1.10.3860.10">
    <property type="entry name" value="Sodium:dicarboxylate symporter"/>
    <property type="match status" value="1"/>
</dbReference>
<evidence type="ECO:0000256" key="4">
    <source>
        <dbReference type="ARBA" id="ARBA00022847"/>
    </source>
</evidence>
<comment type="catalytic activity">
    <reaction evidence="10">
        <text>D-aspartate(out) + K(+)(in) + 3 Na(+)(out) + H(+)(out) = D-aspartate(in) + K(+)(out) + 3 Na(+)(in) + H(+)(in)</text>
        <dbReference type="Rhea" id="RHEA:71379"/>
        <dbReference type="ChEBI" id="CHEBI:15378"/>
        <dbReference type="ChEBI" id="CHEBI:29101"/>
        <dbReference type="ChEBI" id="CHEBI:29103"/>
        <dbReference type="ChEBI" id="CHEBI:29990"/>
    </reaction>
</comment>
<dbReference type="Ensembl" id="ENSOTST00005191657.1">
    <property type="protein sequence ID" value="ENSOTSP00005136450.1"/>
    <property type="gene ID" value="ENSOTSG00005033588.2"/>
</dbReference>
<dbReference type="GeneTree" id="ENSGT00940000156073"/>
<dbReference type="SUPFAM" id="SSF118215">
    <property type="entry name" value="Proton glutamate symport protein"/>
    <property type="match status" value="1"/>
</dbReference>
<evidence type="ECO:0000256" key="11">
    <source>
        <dbReference type="RuleBase" id="RU361216"/>
    </source>
</evidence>
<evidence type="ECO:0000256" key="2">
    <source>
        <dbReference type="ARBA" id="ARBA00022448"/>
    </source>
</evidence>
<keyword evidence="4 11" id="KW-0769">Symport</keyword>
<gene>
    <name evidence="13" type="primary">slc1a7a</name>
</gene>
<dbReference type="GO" id="GO:0005313">
    <property type="term" value="F:L-glutamate transmembrane transporter activity"/>
    <property type="evidence" value="ECO:0007669"/>
    <property type="project" value="TreeGrafter"/>
</dbReference>
<feature type="transmembrane region" description="Helical" evidence="11">
    <location>
        <begin position="20"/>
        <end position="41"/>
    </location>
</feature>
<feature type="transmembrane region" description="Helical" evidence="11">
    <location>
        <begin position="266"/>
        <end position="287"/>
    </location>
</feature>
<evidence type="ECO:0000256" key="12">
    <source>
        <dbReference type="SAM" id="MobiDB-lite"/>
    </source>
</evidence>
<comment type="catalytic activity">
    <reaction evidence="8">
        <text>K(+)(in) + L-glutamate(out) + 3 Na(+)(out) + H(+)(out) = K(+)(out) + L-glutamate(in) + 3 Na(+)(in) + H(+)(in)</text>
        <dbReference type="Rhea" id="RHEA:70699"/>
        <dbReference type="ChEBI" id="CHEBI:15378"/>
        <dbReference type="ChEBI" id="CHEBI:29101"/>
        <dbReference type="ChEBI" id="CHEBI:29103"/>
        <dbReference type="ChEBI" id="CHEBI:29985"/>
    </reaction>
</comment>
<reference evidence="13" key="3">
    <citation type="submission" date="2025-09" db="UniProtKB">
        <authorList>
            <consortium name="Ensembl"/>
        </authorList>
    </citation>
    <scope>IDENTIFICATION</scope>
</reference>
<keyword evidence="7" id="KW-0325">Glycoprotein</keyword>
<feature type="transmembrane region" description="Helical" evidence="11">
    <location>
        <begin position="97"/>
        <end position="116"/>
    </location>
</feature>
<comment type="similarity">
    <text evidence="11">Belongs to the dicarboxylate/amino acid:cation symporter (DAACS) (TC 2.A.23) family.</text>
</comment>
<dbReference type="PRINTS" id="PR00173">
    <property type="entry name" value="EDTRNSPORT"/>
</dbReference>
<evidence type="ECO:0000256" key="8">
    <source>
        <dbReference type="ARBA" id="ARBA00047601"/>
    </source>
</evidence>
<keyword evidence="3 11" id="KW-0812">Transmembrane</keyword>
<evidence type="ECO:0000256" key="1">
    <source>
        <dbReference type="ARBA" id="ARBA00004141"/>
    </source>
</evidence>
<evidence type="ECO:0000313" key="14">
    <source>
        <dbReference type="Proteomes" id="UP000694402"/>
    </source>
</evidence>
<dbReference type="Pfam" id="PF00375">
    <property type="entry name" value="SDF"/>
    <property type="match status" value="2"/>
</dbReference>
<dbReference type="InterPro" id="IPR001991">
    <property type="entry name" value="Na-dicarboxylate_symporter"/>
</dbReference>
<dbReference type="PROSITE" id="PS00714">
    <property type="entry name" value="NA_DICARBOXYL_SYMP_2"/>
    <property type="match status" value="1"/>
</dbReference>
<feature type="compositionally biased region" description="Basic residues" evidence="12">
    <location>
        <begin position="568"/>
        <end position="579"/>
    </location>
</feature>
<dbReference type="PANTHER" id="PTHR11958">
    <property type="entry name" value="SODIUM/DICARBOXYLATE SYMPORTER-RELATED"/>
    <property type="match status" value="1"/>
</dbReference>
<dbReference type="GO" id="GO:0015501">
    <property type="term" value="F:glutamate:sodium symporter activity"/>
    <property type="evidence" value="ECO:0007669"/>
    <property type="project" value="TreeGrafter"/>
</dbReference>
<name>A0AAZ3R7Q7_ONCTS</name>
<feature type="region of interest" description="Disordered" evidence="12">
    <location>
        <begin position="560"/>
        <end position="596"/>
    </location>
</feature>
<organism evidence="13 14">
    <name type="scientific">Oncorhynchus tshawytscha</name>
    <name type="common">Chinook salmon</name>
    <name type="synonym">Salmo tshawytscha</name>
    <dbReference type="NCBI Taxonomy" id="74940"/>
    <lineage>
        <taxon>Eukaryota</taxon>
        <taxon>Metazoa</taxon>
        <taxon>Chordata</taxon>
        <taxon>Craniata</taxon>
        <taxon>Vertebrata</taxon>
        <taxon>Euteleostomi</taxon>
        <taxon>Actinopterygii</taxon>
        <taxon>Neopterygii</taxon>
        <taxon>Teleostei</taxon>
        <taxon>Protacanthopterygii</taxon>
        <taxon>Salmoniformes</taxon>
        <taxon>Salmonidae</taxon>
        <taxon>Salmoninae</taxon>
        <taxon>Oncorhynchus</taxon>
    </lineage>
</organism>
<evidence type="ECO:0000256" key="9">
    <source>
        <dbReference type="ARBA" id="ARBA00048715"/>
    </source>
</evidence>
<reference evidence="14" key="1">
    <citation type="journal article" date="2018" name="PLoS ONE">
        <title>Chinook salmon (Oncorhynchus tshawytscha) genome and transcriptome.</title>
        <authorList>
            <person name="Christensen K.A."/>
            <person name="Leong J.S."/>
            <person name="Sakhrani D."/>
            <person name="Biagi C.A."/>
            <person name="Minkley D.R."/>
            <person name="Withler R.E."/>
            <person name="Rondeau E.B."/>
            <person name="Koop B.F."/>
            <person name="Devlin R.H."/>
        </authorList>
    </citation>
    <scope>NUCLEOTIDE SEQUENCE [LARGE SCALE GENOMIC DNA]</scope>
</reference>
<evidence type="ECO:0000313" key="13">
    <source>
        <dbReference type="Ensembl" id="ENSOTSP00005136450.1"/>
    </source>
</evidence>
<dbReference type="GO" id="GO:0015175">
    <property type="term" value="F:neutral L-amino acid transmembrane transporter activity"/>
    <property type="evidence" value="ECO:0007669"/>
    <property type="project" value="TreeGrafter"/>
</dbReference>
<reference evidence="13" key="2">
    <citation type="submission" date="2025-08" db="UniProtKB">
        <authorList>
            <consortium name="Ensembl"/>
        </authorList>
    </citation>
    <scope>IDENTIFICATION</scope>
</reference>
<evidence type="ECO:0000256" key="7">
    <source>
        <dbReference type="ARBA" id="ARBA00023180"/>
    </source>
</evidence>
<dbReference type="InterPro" id="IPR050746">
    <property type="entry name" value="DAACS"/>
</dbReference>
<dbReference type="GO" id="GO:0005886">
    <property type="term" value="C:plasma membrane"/>
    <property type="evidence" value="ECO:0007669"/>
    <property type="project" value="TreeGrafter"/>
</dbReference>
<dbReference type="PROSITE" id="PS00713">
    <property type="entry name" value="NA_DICARBOXYL_SYMP_1"/>
    <property type="match status" value="1"/>
</dbReference>
<evidence type="ECO:0000256" key="6">
    <source>
        <dbReference type="ARBA" id="ARBA00023136"/>
    </source>
</evidence>
<keyword evidence="6 11" id="KW-0472">Membrane</keyword>
<keyword evidence="5 11" id="KW-1133">Transmembrane helix</keyword>
<sequence length="596" mass="65055">MAVNFSEVWGRVKNVCAQNGLLILSVLAVVIGCMMGFHLRGKQLSDQEVKYFQFPGELLMRMLKMLILPLVVSSLMSGLAALDAKCSSRLGIMTVSYYLWTTFVAVVVGILMVTIIHPGGAAQKEDNEDSGKPIMSSADALLDLIRNMFPANLVQATFQQYRTRSIPIMKTPPPTVTAPLMESTTRRVYIYGVQDDNGTDVQNFSLDLTPPPDVQMRTLPGTSDGMNVLGIVIFSATMGIMLGRMGPNGSALVNFCQSLNEAVLKIVAIVIWYFPFGIVFLVAGKILEMDDPSAMGKKLGFYAITVVMGLILHGLFILPAMYFFITKKSPIVYIRGILQALLISLATSSRSGSSPGSGWLSVSSNHLLLPSSATLPITFKCLLENNHIDRRIIRFVLPVGATINMDGTALYEAVAAIFIAQVNNYELDFGQIITISITATAASIGAAGIPQAGLVTMVIVLTSVGLPTDDITLIIAVDWALDRFRTMVNVMGDALATGIMAHICRKDFVKEGEQVPLICETKPMISIQQMMTYQKNGGYQHPPCGPEGPDVARLMQLEEGLRPEQRKRNPHAPQHKREHKDKDHCSIDMNGLETNV</sequence>
<dbReference type="PANTHER" id="PTHR11958:SF22">
    <property type="entry name" value="EXCITATORY AMINO ACID TRANSPORTER 5"/>
    <property type="match status" value="1"/>
</dbReference>
<keyword evidence="14" id="KW-1185">Reference proteome</keyword>
<evidence type="ECO:0000256" key="10">
    <source>
        <dbReference type="ARBA" id="ARBA00049118"/>
    </source>
</evidence>
<protein>
    <recommendedName>
        <fullName evidence="11">Amino acid transporter</fullName>
    </recommendedName>
</protein>
<dbReference type="Proteomes" id="UP000694402">
    <property type="component" value="Unassembled WGS sequence"/>
</dbReference>
<evidence type="ECO:0000256" key="3">
    <source>
        <dbReference type="ARBA" id="ARBA00022692"/>
    </source>
</evidence>
<feature type="transmembrane region" description="Helical" evidence="11">
    <location>
        <begin position="62"/>
        <end position="82"/>
    </location>
</feature>